<sequence>MADSNSHDDHSPATSEATPPNEDAAPETLAQRQSRWRLVMGSGSEQLCGALSHQEQLQEECLGFLYDREGRGKNVRGKDGNRSGSLDASSLTVPEWINQIHELFPKSTIERLEKDALERYQLDEMVTNPDVLARAQPNQTLLKAVLRTKHLMNQDVLKAAQQLVRKAVEQLMEEMAEQVRSAFQGSVDRRHRSFLRIAKNFDVQTTLRRNLKHYDPVERRVLVETPYFYSRVRRQVDRWQIIILVDESGSMLDSVIHSAVTAAVFYIMQMMKVHLCIFDTSVVDLTGQILDPVETLMKVQLGGGTDIGQAVAYASTLVENPQRTIVALITDFYEGGPTGRLYSAARQLVESGVTCLGLAALDGQADPTYDEQVAAQMVKIGWHVAAMTPGELANWVAEKVRA</sequence>
<dbReference type="EMBL" id="BAABGA010000120">
    <property type="protein sequence ID" value="GAA4473139.1"/>
    <property type="molecule type" value="Genomic_DNA"/>
</dbReference>
<reference evidence="4" key="1">
    <citation type="journal article" date="2019" name="Int. J. Syst. Evol. Microbiol.">
        <title>The Global Catalogue of Microorganisms (GCM) 10K type strain sequencing project: providing services to taxonomists for standard genome sequencing and annotation.</title>
        <authorList>
            <consortium name="The Broad Institute Genomics Platform"/>
            <consortium name="The Broad Institute Genome Sequencing Center for Infectious Disease"/>
            <person name="Wu L."/>
            <person name="Ma J."/>
        </authorList>
    </citation>
    <scope>NUCLEOTIDE SEQUENCE [LARGE SCALE GENOMIC DNA]</scope>
    <source>
        <strain evidence="4">JCM 17759</strain>
    </source>
</reference>
<organism evidence="3 4">
    <name type="scientific">Novipirellula rosea</name>
    <dbReference type="NCBI Taxonomy" id="1031540"/>
    <lineage>
        <taxon>Bacteria</taxon>
        <taxon>Pseudomonadati</taxon>
        <taxon>Planctomycetota</taxon>
        <taxon>Planctomycetia</taxon>
        <taxon>Pirellulales</taxon>
        <taxon>Pirellulaceae</taxon>
        <taxon>Novipirellula</taxon>
    </lineage>
</organism>
<dbReference type="SUPFAM" id="SSF53300">
    <property type="entry name" value="vWA-like"/>
    <property type="match status" value="1"/>
</dbReference>
<evidence type="ECO:0000313" key="3">
    <source>
        <dbReference type="EMBL" id="GAA4473139.1"/>
    </source>
</evidence>
<protein>
    <submittedName>
        <fullName evidence="3">VWA domain-containing protein</fullName>
    </submittedName>
</protein>
<evidence type="ECO:0000259" key="2">
    <source>
        <dbReference type="SMART" id="SM00327"/>
    </source>
</evidence>
<gene>
    <name evidence="3" type="ORF">GCM10023156_70700</name>
</gene>
<feature type="region of interest" description="Disordered" evidence="1">
    <location>
        <begin position="1"/>
        <end position="30"/>
    </location>
</feature>
<comment type="caution">
    <text evidence="3">The sequence shown here is derived from an EMBL/GenBank/DDBJ whole genome shotgun (WGS) entry which is preliminary data.</text>
</comment>
<dbReference type="Pfam" id="PF05762">
    <property type="entry name" value="VWA_CoxE"/>
    <property type="match status" value="1"/>
</dbReference>
<dbReference type="InterPro" id="IPR050458">
    <property type="entry name" value="LolB"/>
</dbReference>
<feature type="domain" description="VWFA" evidence="2">
    <location>
        <begin position="238"/>
        <end position="397"/>
    </location>
</feature>
<dbReference type="InterPro" id="IPR036465">
    <property type="entry name" value="vWFA_dom_sf"/>
</dbReference>
<feature type="compositionally biased region" description="Basic and acidic residues" evidence="1">
    <location>
        <begin position="1"/>
        <end position="11"/>
    </location>
</feature>
<proteinExistence type="predicted"/>
<dbReference type="InterPro" id="IPR002035">
    <property type="entry name" value="VWF_A"/>
</dbReference>
<dbReference type="Proteomes" id="UP001500840">
    <property type="component" value="Unassembled WGS sequence"/>
</dbReference>
<dbReference type="SMART" id="SM00327">
    <property type="entry name" value="VWA"/>
    <property type="match status" value="1"/>
</dbReference>
<dbReference type="Gene3D" id="3.40.50.410">
    <property type="entry name" value="von Willebrand factor, type A domain"/>
    <property type="match status" value="1"/>
</dbReference>
<keyword evidence="4" id="KW-1185">Reference proteome</keyword>
<evidence type="ECO:0000256" key="1">
    <source>
        <dbReference type="SAM" id="MobiDB-lite"/>
    </source>
</evidence>
<accession>A0ABP8NTH3</accession>
<dbReference type="PANTHER" id="PTHR30634">
    <property type="entry name" value="OUTER MEMBRANE LOLAB LIPOPROTEIN INSERTION APPARATUS"/>
    <property type="match status" value="1"/>
</dbReference>
<name>A0ABP8NTH3_9BACT</name>
<evidence type="ECO:0000313" key="4">
    <source>
        <dbReference type="Proteomes" id="UP001500840"/>
    </source>
</evidence>
<dbReference type="PANTHER" id="PTHR30634:SF16">
    <property type="entry name" value="OUTER-MEMBRANE LIPOPROTEIN LOLB"/>
    <property type="match status" value="1"/>
</dbReference>
<dbReference type="InterPro" id="IPR008912">
    <property type="entry name" value="Uncharacterised_CoxE"/>
</dbReference>
<dbReference type="RefSeq" id="WP_345328434.1">
    <property type="nucleotide sequence ID" value="NZ_BAABGA010000120.1"/>
</dbReference>